<proteinExistence type="predicted"/>
<evidence type="ECO:0000313" key="2">
    <source>
        <dbReference type="Proteomes" id="UP000604825"/>
    </source>
</evidence>
<dbReference type="EMBL" id="CAJGYO010000004">
    <property type="protein sequence ID" value="CAD6226305.1"/>
    <property type="molecule type" value="Genomic_DNA"/>
</dbReference>
<protein>
    <submittedName>
        <fullName evidence="1">Uncharacterized protein</fullName>
    </submittedName>
</protein>
<organism evidence="1 2">
    <name type="scientific">Miscanthus lutarioriparius</name>
    <dbReference type="NCBI Taxonomy" id="422564"/>
    <lineage>
        <taxon>Eukaryota</taxon>
        <taxon>Viridiplantae</taxon>
        <taxon>Streptophyta</taxon>
        <taxon>Embryophyta</taxon>
        <taxon>Tracheophyta</taxon>
        <taxon>Spermatophyta</taxon>
        <taxon>Magnoliopsida</taxon>
        <taxon>Liliopsida</taxon>
        <taxon>Poales</taxon>
        <taxon>Poaceae</taxon>
        <taxon>PACMAD clade</taxon>
        <taxon>Panicoideae</taxon>
        <taxon>Andropogonodae</taxon>
        <taxon>Andropogoneae</taxon>
        <taxon>Saccharinae</taxon>
        <taxon>Miscanthus</taxon>
    </lineage>
</organism>
<name>A0A811NQC3_9POAL</name>
<dbReference type="Proteomes" id="UP000604825">
    <property type="component" value="Unassembled WGS sequence"/>
</dbReference>
<comment type="caution">
    <text evidence="1">The sequence shown here is derived from an EMBL/GenBank/DDBJ whole genome shotgun (WGS) entry which is preliminary data.</text>
</comment>
<evidence type="ECO:0000313" key="1">
    <source>
        <dbReference type="EMBL" id="CAD6226305.1"/>
    </source>
</evidence>
<dbReference type="AlphaFoldDB" id="A0A811NQC3"/>
<accession>A0A811NQC3</accession>
<keyword evidence="2" id="KW-1185">Reference proteome</keyword>
<sequence>MTRADMDAWAADLRRSVGAATGTDNTGAGLVIYVGDMRWAVDSSSDDSGLLRTWPQSSAACCFRLRAADTGTAWLV</sequence>
<gene>
    <name evidence="1" type="ORF">NCGR_LOCUS18169</name>
</gene>
<reference evidence="1" key="1">
    <citation type="submission" date="2020-10" db="EMBL/GenBank/DDBJ databases">
        <authorList>
            <person name="Han B."/>
            <person name="Lu T."/>
            <person name="Zhao Q."/>
            <person name="Huang X."/>
            <person name="Zhao Y."/>
        </authorList>
    </citation>
    <scope>NUCLEOTIDE SEQUENCE</scope>
</reference>